<dbReference type="PANTHER" id="PTHR30390:SF6">
    <property type="entry name" value="DNAA INITIATOR-ASSOCIATING PROTEIN DIAA"/>
    <property type="match status" value="1"/>
</dbReference>
<evidence type="ECO:0000259" key="1">
    <source>
        <dbReference type="PROSITE" id="PS51464"/>
    </source>
</evidence>
<dbReference type="Proteomes" id="UP000178606">
    <property type="component" value="Unassembled WGS sequence"/>
</dbReference>
<gene>
    <name evidence="2" type="ORF">A3F84_02310</name>
</gene>
<dbReference type="SUPFAM" id="SSF53697">
    <property type="entry name" value="SIS domain"/>
    <property type="match status" value="1"/>
</dbReference>
<dbReference type="InterPro" id="IPR046348">
    <property type="entry name" value="SIS_dom_sf"/>
</dbReference>
<organism evidence="2 3">
    <name type="scientific">Handelsmanbacteria sp. (strain RIFCSPLOWO2_12_FULL_64_10)</name>
    <dbReference type="NCBI Taxonomy" id="1817868"/>
    <lineage>
        <taxon>Bacteria</taxon>
        <taxon>Candidatus Handelsmaniibacteriota</taxon>
    </lineage>
</organism>
<reference evidence="2 3" key="1">
    <citation type="journal article" date="2016" name="Nat. Commun.">
        <title>Thousands of microbial genomes shed light on interconnected biogeochemical processes in an aquifer system.</title>
        <authorList>
            <person name="Anantharaman K."/>
            <person name="Brown C.T."/>
            <person name="Hug L.A."/>
            <person name="Sharon I."/>
            <person name="Castelle C.J."/>
            <person name="Probst A.J."/>
            <person name="Thomas B.C."/>
            <person name="Singh A."/>
            <person name="Wilkins M.J."/>
            <person name="Karaoz U."/>
            <person name="Brodie E.L."/>
            <person name="Williams K.H."/>
            <person name="Hubbard S.S."/>
            <person name="Banfield J.F."/>
        </authorList>
    </citation>
    <scope>NUCLEOTIDE SEQUENCE [LARGE SCALE GENOMIC DNA]</scope>
    <source>
        <strain evidence="3">RIFCSPLOWO2_12_FULL_64_10</strain>
    </source>
</reference>
<protein>
    <recommendedName>
        <fullName evidence="1">SIS domain-containing protein</fullName>
    </recommendedName>
</protein>
<dbReference type="GO" id="GO:0097367">
    <property type="term" value="F:carbohydrate derivative binding"/>
    <property type="evidence" value="ECO:0007669"/>
    <property type="project" value="InterPro"/>
</dbReference>
<name>A0A1F6CLL3_HANXR</name>
<feature type="domain" description="SIS" evidence="1">
    <location>
        <begin position="36"/>
        <end position="194"/>
    </location>
</feature>
<dbReference type="CDD" id="cd05006">
    <property type="entry name" value="SIS_GmhA"/>
    <property type="match status" value="1"/>
</dbReference>
<dbReference type="Pfam" id="PF13580">
    <property type="entry name" value="SIS_2"/>
    <property type="match status" value="1"/>
</dbReference>
<dbReference type="PROSITE" id="PS51464">
    <property type="entry name" value="SIS"/>
    <property type="match status" value="1"/>
</dbReference>
<dbReference type="GO" id="GO:1901135">
    <property type="term" value="P:carbohydrate derivative metabolic process"/>
    <property type="evidence" value="ECO:0007669"/>
    <property type="project" value="InterPro"/>
</dbReference>
<dbReference type="InterPro" id="IPR001347">
    <property type="entry name" value="SIS_dom"/>
</dbReference>
<dbReference type="EMBL" id="MFKF01000216">
    <property type="protein sequence ID" value="OGG50015.1"/>
    <property type="molecule type" value="Genomic_DNA"/>
</dbReference>
<proteinExistence type="predicted"/>
<sequence length="194" mass="21087">MKTRDLVLQRLREGAFLKLIFMHRCAADLTKICDAVTRALRRGRSVWLVGNGGSAADAQHIAGELEGTFTMKKRRALPVAALTTNTSSLTAIANDHGYDRTFARQVEAHVRRGDVLIAISTSGRSRNILEAVKTARRQGAVVIGFTGSRGAALRRASALCLSVPSEETPRIQECHILAGHVLCEAVEQALFAKR</sequence>
<dbReference type="InterPro" id="IPR035461">
    <property type="entry name" value="GmhA/DiaA"/>
</dbReference>
<dbReference type="PANTHER" id="PTHR30390">
    <property type="entry name" value="SEDOHEPTULOSE 7-PHOSPHATE ISOMERASE / DNAA INITIATOR-ASSOCIATING FACTOR FOR REPLICATION INITIATION"/>
    <property type="match status" value="1"/>
</dbReference>
<dbReference type="AlphaFoldDB" id="A0A1F6CLL3"/>
<evidence type="ECO:0000313" key="3">
    <source>
        <dbReference type="Proteomes" id="UP000178606"/>
    </source>
</evidence>
<accession>A0A1F6CLL3</accession>
<dbReference type="InterPro" id="IPR050099">
    <property type="entry name" value="SIS_GmhA/DiaA_subfam"/>
</dbReference>
<evidence type="ECO:0000313" key="2">
    <source>
        <dbReference type="EMBL" id="OGG50015.1"/>
    </source>
</evidence>
<dbReference type="Gene3D" id="3.40.50.10490">
    <property type="entry name" value="Glucose-6-phosphate isomerase like protein, domain 1"/>
    <property type="match status" value="1"/>
</dbReference>
<comment type="caution">
    <text evidence="2">The sequence shown here is derived from an EMBL/GenBank/DDBJ whole genome shotgun (WGS) entry which is preliminary data.</text>
</comment>